<evidence type="ECO:0000256" key="2">
    <source>
        <dbReference type="SAM" id="Phobius"/>
    </source>
</evidence>
<dbReference type="OrthoDB" id="5152093at2759"/>
<gene>
    <name evidence="4" type="ORF">BU16DRAFT_564787</name>
</gene>
<proteinExistence type="predicted"/>
<keyword evidence="2" id="KW-0472">Membrane</keyword>
<keyword evidence="2" id="KW-0812">Transmembrane</keyword>
<evidence type="ECO:0000256" key="3">
    <source>
        <dbReference type="SAM" id="SignalP"/>
    </source>
</evidence>
<feature type="signal peptide" evidence="3">
    <location>
        <begin position="1"/>
        <end position="19"/>
    </location>
</feature>
<feature type="chain" id="PRO_5025587132" evidence="3">
    <location>
        <begin position="20"/>
        <end position="448"/>
    </location>
</feature>
<keyword evidence="3" id="KW-0732">Signal</keyword>
<evidence type="ECO:0000313" key="5">
    <source>
        <dbReference type="Proteomes" id="UP000799750"/>
    </source>
</evidence>
<name>A0A6A6QK44_9PEZI</name>
<accession>A0A6A6QK44</accession>
<organism evidence="4 5">
    <name type="scientific">Lophium mytilinum</name>
    <dbReference type="NCBI Taxonomy" id="390894"/>
    <lineage>
        <taxon>Eukaryota</taxon>
        <taxon>Fungi</taxon>
        <taxon>Dikarya</taxon>
        <taxon>Ascomycota</taxon>
        <taxon>Pezizomycotina</taxon>
        <taxon>Dothideomycetes</taxon>
        <taxon>Pleosporomycetidae</taxon>
        <taxon>Mytilinidiales</taxon>
        <taxon>Mytilinidiaceae</taxon>
        <taxon>Lophium</taxon>
    </lineage>
</organism>
<evidence type="ECO:0000256" key="1">
    <source>
        <dbReference type="SAM" id="MobiDB-lite"/>
    </source>
</evidence>
<dbReference type="Proteomes" id="UP000799750">
    <property type="component" value="Unassembled WGS sequence"/>
</dbReference>
<evidence type="ECO:0000313" key="4">
    <source>
        <dbReference type="EMBL" id="KAF2492330.1"/>
    </source>
</evidence>
<reference evidence="4" key="1">
    <citation type="journal article" date="2020" name="Stud. Mycol.">
        <title>101 Dothideomycetes genomes: a test case for predicting lifestyles and emergence of pathogens.</title>
        <authorList>
            <person name="Haridas S."/>
            <person name="Albert R."/>
            <person name="Binder M."/>
            <person name="Bloem J."/>
            <person name="Labutti K."/>
            <person name="Salamov A."/>
            <person name="Andreopoulos B."/>
            <person name="Baker S."/>
            <person name="Barry K."/>
            <person name="Bills G."/>
            <person name="Bluhm B."/>
            <person name="Cannon C."/>
            <person name="Castanera R."/>
            <person name="Culley D."/>
            <person name="Daum C."/>
            <person name="Ezra D."/>
            <person name="Gonzalez J."/>
            <person name="Henrissat B."/>
            <person name="Kuo A."/>
            <person name="Liang C."/>
            <person name="Lipzen A."/>
            <person name="Lutzoni F."/>
            <person name="Magnuson J."/>
            <person name="Mondo S."/>
            <person name="Nolan M."/>
            <person name="Ohm R."/>
            <person name="Pangilinan J."/>
            <person name="Park H.-J."/>
            <person name="Ramirez L."/>
            <person name="Alfaro M."/>
            <person name="Sun H."/>
            <person name="Tritt A."/>
            <person name="Yoshinaga Y."/>
            <person name="Zwiers L.-H."/>
            <person name="Turgeon B."/>
            <person name="Goodwin S."/>
            <person name="Spatafora J."/>
            <person name="Crous P."/>
            <person name="Grigoriev I."/>
        </authorList>
    </citation>
    <scope>NUCLEOTIDE SEQUENCE</scope>
    <source>
        <strain evidence="4">CBS 269.34</strain>
    </source>
</reference>
<feature type="transmembrane region" description="Helical" evidence="2">
    <location>
        <begin position="303"/>
        <end position="324"/>
    </location>
</feature>
<feature type="region of interest" description="Disordered" evidence="1">
    <location>
        <begin position="393"/>
        <end position="448"/>
    </location>
</feature>
<dbReference type="EMBL" id="MU004194">
    <property type="protein sequence ID" value="KAF2492330.1"/>
    <property type="molecule type" value="Genomic_DNA"/>
</dbReference>
<feature type="compositionally biased region" description="Basic and acidic residues" evidence="1">
    <location>
        <begin position="413"/>
        <end position="429"/>
    </location>
</feature>
<sequence>MSFSKLLPLVLAIVLPAVCQIAIQEIPAFITPALVPAFDLFPHALVRRDCPSGYVTHLGGCCLATVIRDCGNGVTVCTASCPASSTIASAAGSCPSGYLPHLGGCCLATVLKYCGNGITVCTAACPASSTTAVADAGCPSGYLTYLNSCCLAHSILDCGPFGTLCTGQCPATTTAAILSTPSSSIVTPSHQFIPTPTVTSVSRFTSQTTAYSPSGSGIDSSAILSILQTGVPSSVQGNAAAACFLNSDYTSFYATPSWYTVLPVSAQSYFASVNSGNIAACTATKATGFSGGSSSGLTAGDKAGIAIGAIVGASILGLLVWLLIAKTSIFGASNSAAPAPVPASSWNPTGWNGVVGTNPRGWNGVIGQGTGVPPTHPTGQQYFVPAGAAFQENNDPKIAYPPPQHGQYQGHHRPSEVDGRQSHLPEEAHGNPIYEMSSAPYHPGQQVQ</sequence>
<dbReference type="AlphaFoldDB" id="A0A6A6QK44"/>
<protein>
    <submittedName>
        <fullName evidence="4">Uncharacterized protein</fullName>
    </submittedName>
</protein>
<keyword evidence="2" id="KW-1133">Transmembrane helix</keyword>
<keyword evidence="5" id="KW-1185">Reference proteome</keyword>